<dbReference type="Gene3D" id="1.20.1600.10">
    <property type="entry name" value="Outer membrane efflux proteins (OEP)"/>
    <property type="match status" value="1"/>
</dbReference>
<name>A0ABQ3LJE9_9SPHN</name>
<dbReference type="InterPro" id="IPR003423">
    <property type="entry name" value="OMP_efflux"/>
</dbReference>
<dbReference type="SUPFAM" id="SSF56954">
    <property type="entry name" value="Outer membrane efflux proteins (OEP)"/>
    <property type="match status" value="1"/>
</dbReference>
<proteinExistence type="inferred from homology"/>
<dbReference type="Proteomes" id="UP000652430">
    <property type="component" value="Unassembled WGS sequence"/>
</dbReference>
<keyword evidence="4" id="KW-1185">Reference proteome</keyword>
<dbReference type="InterPro" id="IPR010131">
    <property type="entry name" value="MdtP/NodT-like"/>
</dbReference>
<evidence type="ECO:0000256" key="2">
    <source>
        <dbReference type="SAM" id="SignalP"/>
    </source>
</evidence>
<dbReference type="Pfam" id="PF02321">
    <property type="entry name" value="OEP"/>
    <property type="match status" value="1"/>
</dbReference>
<dbReference type="EMBL" id="BNAQ01000002">
    <property type="protein sequence ID" value="GHH16648.1"/>
    <property type="molecule type" value="Genomic_DNA"/>
</dbReference>
<keyword evidence="2" id="KW-0732">Signal</keyword>
<protein>
    <recommendedName>
        <fullName evidence="5">TolC family protein</fullName>
    </recommendedName>
</protein>
<evidence type="ECO:0000313" key="4">
    <source>
        <dbReference type="Proteomes" id="UP000652430"/>
    </source>
</evidence>
<accession>A0ABQ3LJE9</accession>
<dbReference type="PANTHER" id="PTHR30203">
    <property type="entry name" value="OUTER MEMBRANE CATION EFFLUX PROTEIN"/>
    <property type="match status" value="1"/>
</dbReference>
<reference evidence="4" key="1">
    <citation type="journal article" date="2019" name="Int. J. Syst. Evol. Microbiol.">
        <title>The Global Catalogue of Microorganisms (GCM) 10K type strain sequencing project: providing services to taxonomists for standard genome sequencing and annotation.</title>
        <authorList>
            <consortium name="The Broad Institute Genomics Platform"/>
            <consortium name="The Broad Institute Genome Sequencing Center for Infectious Disease"/>
            <person name="Wu L."/>
            <person name="Ma J."/>
        </authorList>
    </citation>
    <scope>NUCLEOTIDE SEQUENCE [LARGE SCALE GENOMIC DNA]</scope>
    <source>
        <strain evidence="4">CGMCC 1.8957</strain>
    </source>
</reference>
<comment type="caution">
    <text evidence="3">The sequence shown here is derived from an EMBL/GenBank/DDBJ whole genome shotgun (WGS) entry which is preliminary data.</text>
</comment>
<feature type="chain" id="PRO_5047321412" description="TolC family protein" evidence="2">
    <location>
        <begin position="26"/>
        <end position="451"/>
    </location>
</feature>
<evidence type="ECO:0008006" key="5">
    <source>
        <dbReference type="Google" id="ProtNLM"/>
    </source>
</evidence>
<comment type="similarity">
    <text evidence="1">Belongs to the outer membrane factor (OMF) (TC 1.B.17) family.</text>
</comment>
<organism evidence="3 4">
    <name type="scientific">Sphingomonas glacialis</name>
    <dbReference type="NCBI Taxonomy" id="658225"/>
    <lineage>
        <taxon>Bacteria</taxon>
        <taxon>Pseudomonadati</taxon>
        <taxon>Pseudomonadota</taxon>
        <taxon>Alphaproteobacteria</taxon>
        <taxon>Sphingomonadales</taxon>
        <taxon>Sphingomonadaceae</taxon>
        <taxon>Sphingomonas</taxon>
    </lineage>
</organism>
<dbReference type="PANTHER" id="PTHR30203:SF24">
    <property type="entry name" value="BLR4935 PROTEIN"/>
    <property type="match status" value="1"/>
</dbReference>
<evidence type="ECO:0000256" key="1">
    <source>
        <dbReference type="ARBA" id="ARBA00007613"/>
    </source>
</evidence>
<evidence type="ECO:0000313" key="3">
    <source>
        <dbReference type="EMBL" id="GHH16648.1"/>
    </source>
</evidence>
<feature type="signal peptide" evidence="2">
    <location>
        <begin position="1"/>
        <end position="25"/>
    </location>
</feature>
<sequence>MRRTLPRRAMAALAALSGVTGCAHYTPLPLATAPPLAADVRSLARAETIVATEPLSVAQVVDLALANNPDLKAARLRRAIAAGQTRQAGVLPNPSLTGAFLPLLSGGGAVPAWNIGLSQDIKALLTYRTRRRAAVDSERQVAADIVWQEWQVAGQARQVAGDLILGAGSRQSYVAAYRLLAARNAKLEQALAARNVTLVTVAPDRVALQAARTALDALDQRQLALMHQLDALLGLAPDVVVPLATQIDLPRFDPAAIRAELATLPDRRPDLIALRMGYAAADEQLRQAIVAQFPDVVLGGSVSSDSSKVINSGPNVAIGLPIFDRNQGNVAITRATRAQLQADYAARLATAVGTVGALLREMEQLSAQLAVARRDLPAARSSADRAQAAFGASNIDERGYVDLVYNRFAKEQEIMTLELGLLDRQVAIQTLVGDGLPTVDLRADDARAVSR</sequence>
<gene>
    <name evidence="3" type="ORF">GCM10008023_20870</name>
</gene>
<dbReference type="PROSITE" id="PS51257">
    <property type="entry name" value="PROKAR_LIPOPROTEIN"/>
    <property type="match status" value="1"/>
</dbReference>